<protein>
    <submittedName>
        <fullName evidence="1">2765_t:CDS:1</fullName>
    </submittedName>
</protein>
<dbReference type="EMBL" id="CAJVPK010000659">
    <property type="protein sequence ID" value="CAG8537059.1"/>
    <property type="molecule type" value="Genomic_DNA"/>
</dbReference>
<dbReference type="Proteomes" id="UP000789706">
    <property type="component" value="Unassembled WGS sequence"/>
</dbReference>
<sequence>MEFNCIAKIVFIQWLENTIDTDGLSSPKFKNNFSKILLFSLCAPLFTIESYTI</sequence>
<evidence type="ECO:0000313" key="2">
    <source>
        <dbReference type="Proteomes" id="UP000789706"/>
    </source>
</evidence>
<proteinExistence type="predicted"/>
<dbReference type="AlphaFoldDB" id="A0A9N9FJB1"/>
<comment type="caution">
    <text evidence="1">The sequence shown here is derived from an EMBL/GenBank/DDBJ whole genome shotgun (WGS) entry which is preliminary data.</text>
</comment>
<name>A0A9N9FJB1_9GLOM</name>
<accession>A0A9N9FJB1</accession>
<keyword evidence="2" id="KW-1185">Reference proteome</keyword>
<organism evidence="1 2">
    <name type="scientific">Diversispora eburnea</name>
    <dbReference type="NCBI Taxonomy" id="1213867"/>
    <lineage>
        <taxon>Eukaryota</taxon>
        <taxon>Fungi</taxon>
        <taxon>Fungi incertae sedis</taxon>
        <taxon>Mucoromycota</taxon>
        <taxon>Glomeromycotina</taxon>
        <taxon>Glomeromycetes</taxon>
        <taxon>Diversisporales</taxon>
        <taxon>Diversisporaceae</taxon>
        <taxon>Diversispora</taxon>
    </lineage>
</organism>
<evidence type="ECO:0000313" key="1">
    <source>
        <dbReference type="EMBL" id="CAG8537059.1"/>
    </source>
</evidence>
<reference evidence="1" key="1">
    <citation type="submission" date="2021-06" db="EMBL/GenBank/DDBJ databases">
        <authorList>
            <person name="Kallberg Y."/>
            <person name="Tangrot J."/>
            <person name="Rosling A."/>
        </authorList>
    </citation>
    <scope>NUCLEOTIDE SEQUENCE</scope>
    <source>
        <strain evidence="1">AZ414A</strain>
    </source>
</reference>
<gene>
    <name evidence="1" type="ORF">DEBURN_LOCUS6425</name>
</gene>